<evidence type="ECO:0000256" key="1">
    <source>
        <dbReference type="SAM" id="Phobius"/>
    </source>
</evidence>
<feature type="transmembrane region" description="Helical" evidence="1">
    <location>
        <begin position="36"/>
        <end position="59"/>
    </location>
</feature>
<proteinExistence type="predicted"/>
<dbReference type="AlphaFoldDB" id="E6Q6H6"/>
<protein>
    <submittedName>
        <fullName evidence="2">Putative High-affinity Fe2+/Pb2+ permease</fullName>
    </submittedName>
</protein>
<accession>E6Q6H6</accession>
<feature type="transmembrane region" description="Helical" evidence="1">
    <location>
        <begin position="65"/>
        <end position="84"/>
    </location>
</feature>
<organism evidence="2">
    <name type="scientific">mine drainage metagenome</name>
    <dbReference type="NCBI Taxonomy" id="410659"/>
    <lineage>
        <taxon>unclassified sequences</taxon>
        <taxon>metagenomes</taxon>
        <taxon>ecological metagenomes</taxon>
    </lineage>
</organism>
<sequence>MTGPVLAGTTFAASAVECVEAATIVLAVALTRGLRVALLGTVGALLALAIFIAIFGSLLVRASELRGIETVVGLFLLYFGWKWLRKAIYRYAGRIPMRDEAANFAKDNARLSEAHDDRLGMAMAFQGVLLEGFEVAIIVVSFAATSHGALDWSIGGAAVAAVLVALLAIVAHRPLTNVPENALKFIVGTMLVSLGVFWSATGLGFVSPLGDGIIAILVAATLALSFAMISRLRKSSVR</sequence>
<keyword evidence="1" id="KW-0812">Transmembrane</keyword>
<evidence type="ECO:0000313" key="2">
    <source>
        <dbReference type="EMBL" id="CBI02801.1"/>
    </source>
</evidence>
<feature type="transmembrane region" description="Helical" evidence="1">
    <location>
        <begin position="152"/>
        <end position="171"/>
    </location>
</feature>
<dbReference type="EMBL" id="CABO01000041">
    <property type="protein sequence ID" value="CBI02801.1"/>
    <property type="molecule type" value="Genomic_DNA"/>
</dbReference>
<feature type="transmembrane region" description="Helical" evidence="1">
    <location>
        <begin position="128"/>
        <end position="146"/>
    </location>
</feature>
<feature type="transmembrane region" description="Helical" evidence="1">
    <location>
        <begin position="212"/>
        <end position="232"/>
    </location>
</feature>
<feature type="transmembrane region" description="Helical" evidence="1">
    <location>
        <begin position="183"/>
        <end position="206"/>
    </location>
</feature>
<keyword evidence="1" id="KW-0472">Membrane</keyword>
<gene>
    <name evidence="2" type="ORF">CARN4_2645</name>
</gene>
<dbReference type="InterPro" id="IPR031594">
    <property type="entry name" value="OFeT_1"/>
</dbReference>
<name>E6Q6H6_9ZZZZ</name>
<dbReference type="Pfam" id="PF16955">
    <property type="entry name" value="OFeT_1"/>
    <property type="match status" value="1"/>
</dbReference>
<feature type="transmembrane region" description="Helical" evidence="1">
    <location>
        <begin position="6"/>
        <end position="29"/>
    </location>
</feature>
<keyword evidence="1" id="KW-1133">Transmembrane helix</keyword>
<reference evidence="2" key="1">
    <citation type="submission" date="2009-10" db="EMBL/GenBank/DDBJ databases">
        <title>Diversity of trophic interactions inside an arsenic-rich microbial ecosystem.</title>
        <authorList>
            <person name="Bertin P.N."/>
            <person name="Heinrich-Salmeron A."/>
            <person name="Pelletier E."/>
            <person name="Goulhen-Chollet F."/>
            <person name="Arsene-Ploetze F."/>
            <person name="Gallien S."/>
            <person name="Calteau A."/>
            <person name="Vallenet D."/>
            <person name="Casiot C."/>
            <person name="Chane-Woon-Ming B."/>
            <person name="Giloteaux L."/>
            <person name="Barakat M."/>
            <person name="Bonnefoy V."/>
            <person name="Bruneel O."/>
            <person name="Chandler M."/>
            <person name="Cleiss J."/>
            <person name="Duran R."/>
            <person name="Elbaz-Poulichet F."/>
            <person name="Fonknechten N."/>
            <person name="Lauga B."/>
            <person name="Mornico D."/>
            <person name="Ortet P."/>
            <person name="Schaeffer C."/>
            <person name="Siguier P."/>
            <person name="Alexander Thil Smith A."/>
            <person name="Van Dorsselaer A."/>
            <person name="Weissenbach J."/>
            <person name="Medigue C."/>
            <person name="Le Paslier D."/>
        </authorList>
    </citation>
    <scope>NUCLEOTIDE SEQUENCE</scope>
</reference>
<comment type="caution">
    <text evidence="2">The sequence shown here is derived from an EMBL/GenBank/DDBJ whole genome shotgun (WGS) entry which is preliminary data.</text>
</comment>